<comment type="caution">
    <text evidence="3">The sequence shown here is derived from an EMBL/GenBank/DDBJ whole genome shotgun (WGS) entry which is preliminary data.</text>
</comment>
<dbReference type="RefSeq" id="WP_002610595.1">
    <property type="nucleotide sequence ID" value="NZ_AAMD01000006.1"/>
</dbReference>
<keyword evidence="1" id="KW-0732">Signal</keyword>
<dbReference type="Proteomes" id="UP000032702">
    <property type="component" value="Unassembled WGS sequence"/>
</dbReference>
<protein>
    <submittedName>
        <fullName evidence="3">Acetyltransferase, putative</fullName>
    </submittedName>
</protein>
<accession>Q09CK2</accession>
<dbReference type="PROSITE" id="PS51257">
    <property type="entry name" value="PROKAR_LIPOPROTEIN"/>
    <property type="match status" value="1"/>
</dbReference>
<gene>
    <name evidence="3" type="ORF">STIAU_3635</name>
</gene>
<dbReference type="AlphaFoldDB" id="Q09CK2"/>
<dbReference type="EMBL" id="AAMD01000006">
    <property type="protein sequence ID" value="EAU69387.1"/>
    <property type="molecule type" value="Genomic_DNA"/>
</dbReference>
<evidence type="ECO:0000313" key="3">
    <source>
        <dbReference type="EMBL" id="EAU69387.1"/>
    </source>
</evidence>
<evidence type="ECO:0000256" key="1">
    <source>
        <dbReference type="SAM" id="SignalP"/>
    </source>
</evidence>
<feature type="domain" description="APCDD1" evidence="2">
    <location>
        <begin position="23"/>
        <end position="57"/>
    </location>
</feature>
<reference evidence="3 4" key="1">
    <citation type="submission" date="2006-04" db="EMBL/GenBank/DDBJ databases">
        <authorList>
            <person name="Nierman W.C."/>
        </authorList>
    </citation>
    <scope>NUCLEOTIDE SEQUENCE [LARGE SCALE GENOMIC DNA]</scope>
    <source>
        <strain evidence="3 4">DW4/3-1</strain>
    </source>
</reference>
<feature type="non-terminal residue" evidence="3">
    <location>
        <position position="65"/>
    </location>
</feature>
<sequence>MKLRQVSVLGLAALPFLAGCGSSIEDDIQGKWVSTTCEVRPGPENSKLYVKREYNIKESSWSGTL</sequence>
<organism evidence="3 4">
    <name type="scientific">Stigmatella aurantiaca (strain DW4/3-1)</name>
    <dbReference type="NCBI Taxonomy" id="378806"/>
    <lineage>
        <taxon>Bacteria</taxon>
        <taxon>Pseudomonadati</taxon>
        <taxon>Myxococcota</taxon>
        <taxon>Myxococcia</taxon>
        <taxon>Myxococcales</taxon>
        <taxon>Cystobacterineae</taxon>
        <taxon>Archangiaceae</taxon>
        <taxon>Stigmatella</taxon>
    </lineage>
</organism>
<dbReference type="GO" id="GO:0016740">
    <property type="term" value="F:transferase activity"/>
    <property type="evidence" value="ECO:0007669"/>
    <property type="project" value="UniProtKB-KW"/>
</dbReference>
<proteinExistence type="predicted"/>
<evidence type="ECO:0000313" key="4">
    <source>
        <dbReference type="Proteomes" id="UP000032702"/>
    </source>
</evidence>
<evidence type="ECO:0000259" key="2">
    <source>
        <dbReference type="Pfam" id="PF14921"/>
    </source>
</evidence>
<dbReference type="Pfam" id="PF14921">
    <property type="entry name" value="APCDDC"/>
    <property type="match status" value="1"/>
</dbReference>
<name>Q09CK2_STIAD</name>
<keyword evidence="3" id="KW-0808">Transferase</keyword>
<dbReference type="InterPro" id="IPR029405">
    <property type="entry name" value="APCDD1_dom"/>
</dbReference>
<feature type="chain" id="PRO_5004167697" evidence="1">
    <location>
        <begin position="19"/>
        <end position="65"/>
    </location>
</feature>
<feature type="signal peptide" evidence="1">
    <location>
        <begin position="1"/>
        <end position="18"/>
    </location>
</feature>